<feature type="compositionally biased region" description="Polar residues" evidence="1">
    <location>
        <begin position="35"/>
        <end position="46"/>
    </location>
</feature>
<accession>A0A218Z085</accession>
<name>A0A218Z085_9HELO</name>
<evidence type="ECO:0000259" key="2">
    <source>
        <dbReference type="Pfam" id="PF20150"/>
    </source>
</evidence>
<dbReference type="EMBL" id="MZNU01000278">
    <property type="protein sequence ID" value="OWP01457.1"/>
    <property type="molecule type" value="Genomic_DNA"/>
</dbReference>
<dbReference type="Pfam" id="PF20150">
    <property type="entry name" value="2EXR"/>
    <property type="match status" value="1"/>
</dbReference>
<reference evidence="3 4" key="1">
    <citation type="submission" date="2017-04" db="EMBL/GenBank/DDBJ databases">
        <title>Draft genome sequence of Marssonina coronaria NL1: causal agent of apple blotch.</title>
        <authorList>
            <person name="Cheng Q."/>
        </authorList>
    </citation>
    <scope>NUCLEOTIDE SEQUENCE [LARGE SCALE GENOMIC DNA]</scope>
    <source>
        <strain evidence="3 4">NL1</strain>
    </source>
</reference>
<protein>
    <recommendedName>
        <fullName evidence="2">2EXR domain-containing protein</fullName>
    </recommendedName>
</protein>
<feature type="domain" description="2EXR" evidence="2">
    <location>
        <begin position="88"/>
        <end position="160"/>
    </location>
</feature>
<comment type="caution">
    <text evidence="3">The sequence shown here is derived from an EMBL/GenBank/DDBJ whole genome shotgun (WGS) entry which is preliminary data.</text>
</comment>
<evidence type="ECO:0000313" key="4">
    <source>
        <dbReference type="Proteomes" id="UP000242519"/>
    </source>
</evidence>
<feature type="region of interest" description="Disordered" evidence="1">
    <location>
        <begin position="1"/>
        <end position="82"/>
    </location>
</feature>
<evidence type="ECO:0000313" key="3">
    <source>
        <dbReference type="EMBL" id="OWP01457.1"/>
    </source>
</evidence>
<dbReference type="Proteomes" id="UP000242519">
    <property type="component" value="Unassembled WGS sequence"/>
</dbReference>
<sequence>MTRRNKKSSTVRPLIKNSPDLAALSITDTRGGVSITGQKASETPVIQTEPIPNGRSSATPTRNSSQKSRGNRYKKFPTNERHAENESPLFSCLTLELRRTVWRHTLDDFFIIEMEFGPNYSAALGMSNNSHSYYRVCPCSRECQAVMRTKHEAREEGKLYLDLRIFDKSTGLTGTSALHSVW</sequence>
<evidence type="ECO:0000256" key="1">
    <source>
        <dbReference type="SAM" id="MobiDB-lite"/>
    </source>
</evidence>
<feature type="compositionally biased region" description="Polar residues" evidence="1">
    <location>
        <begin position="54"/>
        <end position="68"/>
    </location>
</feature>
<dbReference type="AlphaFoldDB" id="A0A218Z085"/>
<gene>
    <name evidence="3" type="ORF">B2J93_5740</name>
</gene>
<organism evidence="3 4">
    <name type="scientific">Diplocarpon coronariae</name>
    <dbReference type="NCBI Taxonomy" id="2795749"/>
    <lineage>
        <taxon>Eukaryota</taxon>
        <taxon>Fungi</taxon>
        <taxon>Dikarya</taxon>
        <taxon>Ascomycota</taxon>
        <taxon>Pezizomycotina</taxon>
        <taxon>Leotiomycetes</taxon>
        <taxon>Helotiales</taxon>
        <taxon>Drepanopezizaceae</taxon>
        <taxon>Diplocarpon</taxon>
    </lineage>
</organism>
<dbReference type="InterPro" id="IPR045518">
    <property type="entry name" value="2EXR"/>
</dbReference>
<dbReference type="InParanoid" id="A0A218Z085"/>
<keyword evidence="4" id="KW-1185">Reference proteome</keyword>
<proteinExistence type="predicted"/>